<sequence>MALRLKQLSSHLLTSSSNGFARTHPTGTTQSIRTMASAARKFEFLVVVPDFPGMREKRLEVRPTHFAGLKPHIDSGAFQMGGAVLSEVPADDEPSSLQFAGSTIIAVAESKEEVLAILKNDIYAQSGVWDVENAQIWPLKAAFRKAL</sequence>
<dbReference type="Proteomes" id="UP000182658">
    <property type="component" value="Unassembled WGS sequence"/>
</dbReference>
<dbReference type="OrthoDB" id="5519740at2759"/>
<reference evidence="2 3" key="1">
    <citation type="submission" date="2016-10" db="EMBL/GenBank/DDBJ databases">
        <title>Draft genome sequence of Coniochaeta ligniaria NRRL30616, a lignocellulolytic fungus for bioabatement of inhibitors in plant biomass hydrolysates.</title>
        <authorList>
            <consortium name="DOE Joint Genome Institute"/>
            <person name="Jimenez D.J."/>
            <person name="Hector R.E."/>
            <person name="Riley R."/>
            <person name="Sun H."/>
            <person name="Grigoriev I.V."/>
            <person name="Van Elsas J.D."/>
            <person name="Nichols N.N."/>
        </authorList>
    </citation>
    <scope>NUCLEOTIDE SEQUENCE [LARGE SCALE GENOMIC DNA]</scope>
    <source>
        <strain evidence="2 3">NRRL 30616</strain>
    </source>
</reference>
<dbReference type="InterPro" id="IPR005545">
    <property type="entry name" value="YCII"/>
</dbReference>
<dbReference type="Gene3D" id="3.30.70.1060">
    <property type="entry name" value="Dimeric alpha+beta barrel"/>
    <property type="match status" value="1"/>
</dbReference>
<gene>
    <name evidence="2" type="ORF">CONLIGDRAFT_128485</name>
</gene>
<dbReference type="AlphaFoldDB" id="A0A1J7I7Z3"/>
<dbReference type="InterPro" id="IPR011008">
    <property type="entry name" value="Dimeric_a/b-barrel"/>
</dbReference>
<evidence type="ECO:0000259" key="1">
    <source>
        <dbReference type="Pfam" id="PF03795"/>
    </source>
</evidence>
<name>A0A1J7I7Z3_9PEZI</name>
<accession>A0A1J7I7Z3</accession>
<dbReference type="PANTHER" id="PTHR33606">
    <property type="entry name" value="PROTEIN YCII"/>
    <property type="match status" value="1"/>
</dbReference>
<proteinExistence type="predicted"/>
<dbReference type="SUPFAM" id="SSF54909">
    <property type="entry name" value="Dimeric alpha+beta barrel"/>
    <property type="match status" value="1"/>
</dbReference>
<evidence type="ECO:0000313" key="2">
    <source>
        <dbReference type="EMBL" id="OIW23467.1"/>
    </source>
</evidence>
<protein>
    <recommendedName>
        <fullName evidence="1">YCII-related domain-containing protein</fullName>
    </recommendedName>
</protein>
<dbReference type="Pfam" id="PF03795">
    <property type="entry name" value="YCII"/>
    <property type="match status" value="1"/>
</dbReference>
<organism evidence="2 3">
    <name type="scientific">Coniochaeta ligniaria NRRL 30616</name>
    <dbReference type="NCBI Taxonomy" id="1408157"/>
    <lineage>
        <taxon>Eukaryota</taxon>
        <taxon>Fungi</taxon>
        <taxon>Dikarya</taxon>
        <taxon>Ascomycota</taxon>
        <taxon>Pezizomycotina</taxon>
        <taxon>Sordariomycetes</taxon>
        <taxon>Sordariomycetidae</taxon>
        <taxon>Coniochaetales</taxon>
        <taxon>Coniochaetaceae</taxon>
        <taxon>Coniochaeta</taxon>
    </lineage>
</organism>
<evidence type="ECO:0000313" key="3">
    <source>
        <dbReference type="Proteomes" id="UP000182658"/>
    </source>
</evidence>
<feature type="domain" description="YCII-related" evidence="1">
    <location>
        <begin position="44"/>
        <end position="130"/>
    </location>
</feature>
<dbReference type="EMBL" id="KV875106">
    <property type="protein sequence ID" value="OIW23467.1"/>
    <property type="molecule type" value="Genomic_DNA"/>
</dbReference>
<dbReference type="InParanoid" id="A0A1J7I7Z3"/>
<keyword evidence="3" id="KW-1185">Reference proteome</keyword>
<dbReference type="InterPro" id="IPR051807">
    <property type="entry name" value="Sec-metab_biosynth-assoc"/>
</dbReference>
<dbReference type="PANTHER" id="PTHR33606:SF3">
    <property type="entry name" value="PROTEIN YCII"/>
    <property type="match status" value="1"/>
</dbReference>